<dbReference type="PROSITE" id="PS00061">
    <property type="entry name" value="ADH_SHORT"/>
    <property type="match status" value="1"/>
</dbReference>
<dbReference type="EC" id="1.1.1.100" evidence="3 12"/>
<dbReference type="NCBIfam" id="NF005559">
    <property type="entry name" value="PRK07231.1"/>
    <property type="match status" value="1"/>
</dbReference>
<reference evidence="15" key="2">
    <citation type="submission" date="2024-02" db="EMBL/GenBank/DDBJ databases">
        <title>Neisseria leonii sp. nov.</title>
        <authorList>
            <person name="Boutroux M."/>
            <person name="Favre-Rochex S."/>
            <person name="Gorgette O."/>
            <person name="Touak G."/>
            <person name="Muhle E."/>
            <person name="Chesneau O."/>
            <person name="Clermont D."/>
            <person name="Rahi P."/>
        </authorList>
    </citation>
    <scope>NUCLEOTIDE SEQUENCE</scope>
    <source>
        <strain evidence="15">51.81</strain>
    </source>
</reference>
<evidence type="ECO:0000256" key="9">
    <source>
        <dbReference type="ARBA" id="ARBA00023160"/>
    </source>
</evidence>
<keyword evidence="7 12" id="KW-0560">Oxidoreductase</keyword>
<feature type="binding site" evidence="11">
    <location>
        <begin position="155"/>
        <end position="159"/>
    </location>
    <ligand>
        <name>NADP(+)</name>
        <dbReference type="ChEBI" id="CHEBI:58349"/>
    </ligand>
</feature>
<keyword evidence="16" id="KW-1185">Reference proteome</keyword>
<proteinExistence type="inferred from homology"/>
<dbReference type="CDD" id="cd05333">
    <property type="entry name" value="BKR_SDR_c"/>
    <property type="match status" value="1"/>
</dbReference>
<dbReference type="NCBIfam" id="TIGR01830">
    <property type="entry name" value="3oxo_ACP_reduc"/>
    <property type="match status" value="1"/>
</dbReference>
<dbReference type="NCBIfam" id="NF004197">
    <property type="entry name" value="PRK05653.1-1"/>
    <property type="match status" value="1"/>
</dbReference>
<evidence type="ECO:0000313" key="14">
    <source>
        <dbReference type="EMBL" id="MDD9328485.1"/>
    </source>
</evidence>
<keyword evidence="5 12" id="KW-0276">Fatty acid metabolism</keyword>
<comment type="subunit">
    <text evidence="12">Homotetramer.</text>
</comment>
<dbReference type="GO" id="GO:0051287">
    <property type="term" value="F:NAD binding"/>
    <property type="evidence" value="ECO:0007669"/>
    <property type="project" value="UniProtKB-UniRule"/>
</dbReference>
<evidence type="ECO:0000256" key="7">
    <source>
        <dbReference type="ARBA" id="ARBA00023002"/>
    </source>
</evidence>
<dbReference type="FunFam" id="3.40.50.720:FF:000037">
    <property type="entry name" value="3-oxoacyl-[acyl-carrier-protein] reductase FabG"/>
    <property type="match status" value="1"/>
</dbReference>
<dbReference type="PANTHER" id="PTHR42879:SF2">
    <property type="entry name" value="3-OXOACYL-[ACYL-CARRIER-PROTEIN] REDUCTASE FABG"/>
    <property type="match status" value="1"/>
</dbReference>
<feature type="binding site" evidence="11">
    <location>
        <position position="90"/>
    </location>
    <ligand>
        <name>NADP(+)</name>
        <dbReference type="ChEBI" id="CHEBI:58349"/>
    </ligand>
</feature>
<organism evidence="14">
    <name type="scientific">Neisseria leonii</name>
    <dbReference type="NCBI Taxonomy" id="2995413"/>
    <lineage>
        <taxon>Bacteria</taxon>
        <taxon>Pseudomonadati</taxon>
        <taxon>Pseudomonadota</taxon>
        <taxon>Betaproteobacteria</taxon>
        <taxon>Neisseriales</taxon>
        <taxon>Neisseriaceae</taxon>
        <taxon>Neisseria</taxon>
    </lineage>
</organism>
<feature type="binding site" evidence="11">
    <location>
        <position position="188"/>
    </location>
    <ligand>
        <name>NADP(+)</name>
        <dbReference type="ChEBI" id="CHEBI:58349"/>
    </ligand>
</feature>
<comment type="function">
    <text evidence="12">Catalyzes the NADPH-dependent reduction of beta-ketoacyl-ACP substrates to beta-hydroxyacyl-ACP products, the first reductive step in the elongation cycle of fatty acid biosynthesis.</text>
</comment>
<keyword evidence="4 12" id="KW-0444">Lipid biosynthesis</keyword>
<dbReference type="InterPro" id="IPR036291">
    <property type="entry name" value="NAD(P)-bd_dom_sf"/>
</dbReference>
<feature type="binding site" evidence="11">
    <location>
        <begin position="15"/>
        <end position="18"/>
    </location>
    <ligand>
        <name>NADP(+)</name>
        <dbReference type="ChEBI" id="CHEBI:58349"/>
    </ligand>
</feature>
<dbReference type="RefSeq" id="WP_274585556.1">
    <property type="nucleotide sequence ID" value="NZ_CP145811.1"/>
</dbReference>
<dbReference type="Gene3D" id="3.40.50.720">
    <property type="entry name" value="NAD(P)-binding Rossmann-like Domain"/>
    <property type="match status" value="1"/>
</dbReference>
<dbReference type="PRINTS" id="PR00080">
    <property type="entry name" value="SDRFAMILY"/>
</dbReference>
<dbReference type="SUPFAM" id="SSF51735">
    <property type="entry name" value="NAD(P)-binding Rossmann-fold domains"/>
    <property type="match status" value="1"/>
</dbReference>
<evidence type="ECO:0000256" key="4">
    <source>
        <dbReference type="ARBA" id="ARBA00022516"/>
    </source>
</evidence>
<dbReference type="InterPro" id="IPR020904">
    <property type="entry name" value="Sc_DH/Rdtase_CS"/>
</dbReference>
<comment type="similarity">
    <text evidence="2 12">Belongs to the short-chain dehydrogenases/reductases (SDR) family.</text>
</comment>
<evidence type="ECO:0000256" key="8">
    <source>
        <dbReference type="ARBA" id="ARBA00023098"/>
    </source>
</evidence>
<feature type="active site" description="Proton acceptor" evidence="10">
    <location>
        <position position="155"/>
    </location>
</feature>
<dbReference type="EMBL" id="CP146598">
    <property type="protein sequence ID" value="WWY03876.1"/>
    <property type="molecule type" value="Genomic_DNA"/>
</dbReference>
<feature type="binding site" evidence="11">
    <location>
        <position position="40"/>
    </location>
    <ligand>
        <name>NADP(+)</name>
        <dbReference type="ChEBI" id="CHEBI:58349"/>
    </ligand>
</feature>
<keyword evidence="8 12" id="KW-0443">Lipid metabolism</keyword>
<keyword evidence="9 12" id="KW-0275">Fatty acid biosynthesis</keyword>
<gene>
    <name evidence="14" type="primary">fabG</name>
    <name evidence="14" type="ORF">ORY91_001912</name>
    <name evidence="15" type="ORF">V9W64_03850</name>
</gene>
<evidence type="ECO:0000256" key="6">
    <source>
        <dbReference type="ARBA" id="ARBA00022857"/>
    </source>
</evidence>
<dbReference type="GO" id="GO:0004316">
    <property type="term" value="F:3-oxoacyl-[acyl-carrier-protein] reductase (NADPH) activity"/>
    <property type="evidence" value="ECO:0007669"/>
    <property type="project" value="UniProtKB-UniRule"/>
</dbReference>
<comment type="catalytic activity">
    <reaction evidence="12">
        <text>a (3R)-hydroxyacyl-[ACP] + NADP(+) = a 3-oxoacyl-[ACP] + NADPH + H(+)</text>
        <dbReference type="Rhea" id="RHEA:17397"/>
        <dbReference type="Rhea" id="RHEA-COMP:9916"/>
        <dbReference type="Rhea" id="RHEA-COMP:9945"/>
        <dbReference type="ChEBI" id="CHEBI:15378"/>
        <dbReference type="ChEBI" id="CHEBI:57783"/>
        <dbReference type="ChEBI" id="CHEBI:58349"/>
        <dbReference type="ChEBI" id="CHEBI:78776"/>
        <dbReference type="ChEBI" id="CHEBI:78827"/>
        <dbReference type="EC" id="1.1.1.100"/>
    </reaction>
</comment>
<feature type="domain" description="Ketoreductase" evidence="13">
    <location>
        <begin position="9"/>
        <end position="186"/>
    </location>
</feature>
<name>A0A9X4E4A1_9NEIS</name>
<dbReference type="SMART" id="SM00822">
    <property type="entry name" value="PKS_KR"/>
    <property type="match status" value="1"/>
</dbReference>
<evidence type="ECO:0000256" key="10">
    <source>
        <dbReference type="PIRSR" id="PIRSR611284-1"/>
    </source>
</evidence>
<dbReference type="AlphaFoldDB" id="A0A9X4E4A1"/>
<dbReference type="Proteomes" id="UP001149607">
    <property type="component" value="Chromosome"/>
</dbReference>
<keyword evidence="6 11" id="KW-0521">NADP</keyword>
<evidence type="ECO:0000256" key="12">
    <source>
        <dbReference type="RuleBase" id="RU366074"/>
    </source>
</evidence>
<dbReference type="InterPro" id="IPR057326">
    <property type="entry name" value="KR_dom"/>
</dbReference>
<sequence>MASQDLNGKIALVTGASRGIGAAIADTLAAAGATVIGTATSENGAQAIGERLAQWGGQGRALNAAEAGSIEDLIAAVEKEFGKLDILVNNAGITRDNLLMRMKEEEWDEIMQVNLKSVFHASKAAMRGMMKQRSGRIINITSVVGVMGNAGQANYAAAKAGLIGFAKSLAREVGSRGITVNSVAPGFIDTDMTRALPDGQRKMFEAQTALGRFGSAQDIADAVLFLAGDQAAYITGQTLHVNGGMLMP</sequence>
<evidence type="ECO:0000256" key="2">
    <source>
        <dbReference type="ARBA" id="ARBA00006484"/>
    </source>
</evidence>
<dbReference type="Pfam" id="PF13561">
    <property type="entry name" value="adh_short_C2"/>
    <property type="match status" value="1"/>
</dbReference>
<evidence type="ECO:0000259" key="13">
    <source>
        <dbReference type="SMART" id="SM00822"/>
    </source>
</evidence>
<evidence type="ECO:0000256" key="5">
    <source>
        <dbReference type="ARBA" id="ARBA00022832"/>
    </source>
</evidence>
<dbReference type="InterPro" id="IPR002347">
    <property type="entry name" value="SDR_fam"/>
</dbReference>
<dbReference type="GO" id="GO:0030497">
    <property type="term" value="P:fatty acid elongation"/>
    <property type="evidence" value="ECO:0007669"/>
    <property type="project" value="UniProtKB-ARBA"/>
</dbReference>
<dbReference type="InterPro" id="IPR050259">
    <property type="entry name" value="SDR"/>
</dbReference>
<dbReference type="NCBIfam" id="NF009466">
    <property type="entry name" value="PRK12826.1-2"/>
    <property type="match status" value="1"/>
</dbReference>
<protein>
    <recommendedName>
        <fullName evidence="3 12">3-oxoacyl-[acyl-carrier-protein] reductase</fullName>
        <ecNumber evidence="3 12">1.1.1.100</ecNumber>
    </recommendedName>
</protein>
<comment type="pathway">
    <text evidence="1 12">Lipid metabolism; fatty acid biosynthesis.</text>
</comment>
<evidence type="ECO:0000256" key="1">
    <source>
        <dbReference type="ARBA" id="ARBA00005194"/>
    </source>
</evidence>
<reference evidence="14" key="1">
    <citation type="submission" date="2022-10" db="EMBL/GenBank/DDBJ databases">
        <authorList>
            <person name="Boutroux M."/>
        </authorList>
    </citation>
    <scope>NUCLEOTIDE SEQUENCE</scope>
    <source>
        <strain evidence="14">51.81</strain>
    </source>
</reference>
<dbReference type="PRINTS" id="PR00081">
    <property type="entry name" value="GDHRDH"/>
</dbReference>
<accession>A0A9X4E4A1</accession>
<evidence type="ECO:0000313" key="16">
    <source>
        <dbReference type="Proteomes" id="UP001149607"/>
    </source>
</evidence>
<evidence type="ECO:0000313" key="15">
    <source>
        <dbReference type="EMBL" id="WWY03876.1"/>
    </source>
</evidence>
<dbReference type="EMBL" id="JAPQFL010000006">
    <property type="protein sequence ID" value="MDD9328485.1"/>
    <property type="molecule type" value="Genomic_DNA"/>
</dbReference>
<evidence type="ECO:0000256" key="11">
    <source>
        <dbReference type="PIRSR" id="PIRSR611284-2"/>
    </source>
</evidence>
<dbReference type="InterPro" id="IPR011284">
    <property type="entry name" value="3oxo_ACP_reduc"/>
</dbReference>
<evidence type="ECO:0000256" key="3">
    <source>
        <dbReference type="ARBA" id="ARBA00012948"/>
    </source>
</evidence>
<dbReference type="PANTHER" id="PTHR42879">
    <property type="entry name" value="3-OXOACYL-(ACYL-CARRIER-PROTEIN) REDUCTASE"/>
    <property type="match status" value="1"/>
</dbReference>